<feature type="transmembrane region" description="Helical" evidence="1">
    <location>
        <begin position="82"/>
        <end position="105"/>
    </location>
</feature>
<dbReference type="PANTHER" id="PTHR43471">
    <property type="entry name" value="ABC TRANSPORTER PERMEASE"/>
    <property type="match status" value="1"/>
</dbReference>
<dbReference type="eggNOG" id="ENOG502ZASQ">
    <property type="taxonomic scope" value="Bacteria"/>
</dbReference>
<sequence>MVSTSFHRVIAFAQFEFSRFLFSKRGLVAIISYLAIWALILTNVVAKGAAFFKNPQFERFITQILGEVGLENLSSWPVPELIVFWLVAVLTFPFFAMFSSADQLCGDKARGTIRFLLLRAKREDLLLGRFLGQVLVVSSFILLALIASNILIVWNDSTQLAAALNLSSSIFIDLVFVVLPMIAFMLLLNVYSTSSKQAIVHCLLLLTLGSIIIGLLAEYVWQGLELLSYLLPNANLFNTLSLSASKAEQYLLPVAQTVAYGALTFTLFKKQGV</sequence>
<dbReference type="RefSeq" id="WP_038641894.1">
    <property type="nucleotide sequence ID" value="NZ_CP009888.1"/>
</dbReference>
<dbReference type="GO" id="GO:0140359">
    <property type="term" value="F:ABC-type transporter activity"/>
    <property type="evidence" value="ECO:0007669"/>
    <property type="project" value="InterPro"/>
</dbReference>
<evidence type="ECO:0000313" key="3">
    <source>
        <dbReference type="Proteomes" id="UP000030341"/>
    </source>
</evidence>
<evidence type="ECO:0000256" key="1">
    <source>
        <dbReference type="SAM" id="Phobius"/>
    </source>
</evidence>
<dbReference type="STRING" id="1348114.OM33_11620"/>
<feature type="transmembrane region" description="Helical" evidence="1">
    <location>
        <begin position="27"/>
        <end position="46"/>
    </location>
</feature>
<feature type="transmembrane region" description="Helical" evidence="1">
    <location>
        <begin position="166"/>
        <end position="191"/>
    </location>
</feature>
<gene>
    <name evidence="2" type="ORF">OM33_11620</name>
</gene>
<keyword evidence="1" id="KW-1133">Transmembrane helix</keyword>
<dbReference type="GO" id="GO:0005886">
    <property type="term" value="C:plasma membrane"/>
    <property type="evidence" value="ECO:0007669"/>
    <property type="project" value="UniProtKB-SubCell"/>
</dbReference>
<dbReference type="EMBL" id="CP009888">
    <property type="protein sequence ID" value="AIY65721.1"/>
    <property type="molecule type" value="Genomic_DNA"/>
</dbReference>
<organism evidence="2 3">
    <name type="scientific">Pseudoalteromonas piratica</name>
    <dbReference type="NCBI Taxonomy" id="1348114"/>
    <lineage>
        <taxon>Bacteria</taxon>
        <taxon>Pseudomonadati</taxon>
        <taxon>Pseudomonadota</taxon>
        <taxon>Gammaproteobacteria</taxon>
        <taxon>Alteromonadales</taxon>
        <taxon>Pseudoalteromonadaceae</taxon>
        <taxon>Pseudoalteromonas</taxon>
    </lineage>
</organism>
<accession>A0A0A7EI33</accession>
<feature type="transmembrane region" description="Helical" evidence="1">
    <location>
        <begin position="198"/>
        <end position="221"/>
    </location>
</feature>
<dbReference type="Proteomes" id="UP000030341">
    <property type="component" value="Chromosome 1"/>
</dbReference>
<dbReference type="KEGG" id="pseo:OM33_11620"/>
<keyword evidence="3" id="KW-1185">Reference proteome</keyword>
<dbReference type="OrthoDB" id="6398332at2"/>
<evidence type="ECO:0008006" key="4">
    <source>
        <dbReference type="Google" id="ProtNLM"/>
    </source>
</evidence>
<dbReference type="Pfam" id="PF12679">
    <property type="entry name" value="ABC2_membrane_2"/>
    <property type="match status" value="1"/>
</dbReference>
<evidence type="ECO:0000313" key="2">
    <source>
        <dbReference type="EMBL" id="AIY65721.1"/>
    </source>
</evidence>
<name>A0A0A7EI33_9GAMM</name>
<dbReference type="HOGENOM" id="CLU_1004348_0_0_6"/>
<dbReference type="AlphaFoldDB" id="A0A0A7EI33"/>
<keyword evidence="1" id="KW-0472">Membrane</keyword>
<reference evidence="2 3" key="1">
    <citation type="submission" date="2014-11" db="EMBL/GenBank/DDBJ databases">
        <title>Complete Genome Sequence of Pseudoalteromonas sp. Strain OCN003 Isolated from Kaneohe Bay, Oahu, Hawaii.</title>
        <authorList>
            <person name="Beurmann S."/>
            <person name="Videau P."/>
            <person name="Ushijima B."/>
            <person name="Smith A.M."/>
            <person name="Aeby G.S."/>
            <person name="Callahan S.M."/>
            <person name="Belcaid M."/>
        </authorList>
    </citation>
    <scope>NUCLEOTIDE SEQUENCE [LARGE SCALE GENOMIC DNA]</scope>
    <source>
        <strain evidence="2 3">OCN003</strain>
    </source>
</reference>
<proteinExistence type="predicted"/>
<feature type="transmembrane region" description="Helical" evidence="1">
    <location>
        <begin position="126"/>
        <end position="154"/>
    </location>
</feature>
<protein>
    <recommendedName>
        <fullName evidence="4">ABC transporter</fullName>
    </recommendedName>
</protein>
<keyword evidence="1" id="KW-0812">Transmembrane</keyword>